<comment type="caution">
    <text evidence="2">The sequence shown here is derived from an EMBL/GenBank/DDBJ whole genome shotgun (WGS) entry which is preliminary data.</text>
</comment>
<gene>
    <name evidence="2" type="ORF">C8E83_3687</name>
</gene>
<dbReference type="AlphaFoldDB" id="A0A495ILB2"/>
<name>A0A495ILB2_9MICO</name>
<dbReference type="RefSeq" id="WP_121371475.1">
    <property type="nucleotide sequence ID" value="NZ_RBKS01000001.1"/>
</dbReference>
<dbReference type="EMBL" id="RBKS01000001">
    <property type="protein sequence ID" value="RKR76510.1"/>
    <property type="molecule type" value="Genomic_DNA"/>
</dbReference>
<dbReference type="OrthoDB" id="5119511at2"/>
<reference evidence="2 3" key="1">
    <citation type="submission" date="2018-10" db="EMBL/GenBank/DDBJ databases">
        <title>Sequencing the genomes of 1000 actinobacteria strains.</title>
        <authorList>
            <person name="Klenk H.-P."/>
        </authorList>
    </citation>
    <scope>NUCLEOTIDE SEQUENCE [LARGE SCALE GENOMIC DNA]</scope>
    <source>
        <strain evidence="2 3">DSM 17894</strain>
    </source>
</reference>
<keyword evidence="3" id="KW-1185">Reference proteome</keyword>
<organism evidence="2 3">
    <name type="scientific">Frondihabitans australicus</name>
    <dbReference type="NCBI Taxonomy" id="386892"/>
    <lineage>
        <taxon>Bacteria</taxon>
        <taxon>Bacillati</taxon>
        <taxon>Actinomycetota</taxon>
        <taxon>Actinomycetes</taxon>
        <taxon>Micrococcales</taxon>
        <taxon>Microbacteriaceae</taxon>
        <taxon>Frondihabitans</taxon>
    </lineage>
</organism>
<evidence type="ECO:0000313" key="2">
    <source>
        <dbReference type="EMBL" id="RKR76510.1"/>
    </source>
</evidence>
<sequence length="112" mass="11964">MERIHYADESVLTGSEIAQGLLHYAAALARRGTSATVDIPIRKPDGTLGRASFLLGPASQMVSESEDSPYEEIVDPGLLESFASEESRLANPQAVAAEQPRAGELPDVEIDL</sequence>
<proteinExistence type="predicted"/>
<protein>
    <submittedName>
        <fullName evidence="2">Uncharacterized protein</fullName>
    </submittedName>
</protein>
<accession>A0A495ILB2</accession>
<dbReference type="Proteomes" id="UP000280008">
    <property type="component" value="Unassembled WGS sequence"/>
</dbReference>
<evidence type="ECO:0000256" key="1">
    <source>
        <dbReference type="SAM" id="MobiDB-lite"/>
    </source>
</evidence>
<feature type="region of interest" description="Disordered" evidence="1">
    <location>
        <begin position="89"/>
        <end position="112"/>
    </location>
</feature>
<evidence type="ECO:0000313" key="3">
    <source>
        <dbReference type="Proteomes" id="UP000280008"/>
    </source>
</evidence>